<dbReference type="PANTHER" id="PTHR35807:SF1">
    <property type="entry name" value="TRANSCRIPTIONAL REGULATOR REDD"/>
    <property type="match status" value="1"/>
</dbReference>
<dbReference type="CDD" id="cd15831">
    <property type="entry name" value="BTAD"/>
    <property type="match status" value="1"/>
</dbReference>
<organism evidence="6 7">
    <name type="scientific">Thermomonospora echinospora</name>
    <dbReference type="NCBI Taxonomy" id="1992"/>
    <lineage>
        <taxon>Bacteria</taxon>
        <taxon>Bacillati</taxon>
        <taxon>Actinomycetota</taxon>
        <taxon>Actinomycetes</taxon>
        <taxon>Streptosporangiales</taxon>
        <taxon>Thermomonosporaceae</taxon>
        <taxon>Thermomonospora</taxon>
    </lineage>
</organism>
<dbReference type="InterPro" id="IPR005158">
    <property type="entry name" value="BTAD"/>
</dbReference>
<reference evidence="7" key="1">
    <citation type="submission" date="2016-10" db="EMBL/GenBank/DDBJ databases">
        <authorList>
            <person name="Varghese N."/>
            <person name="Submissions S."/>
        </authorList>
    </citation>
    <scope>NUCLEOTIDE SEQUENCE [LARGE SCALE GENOMIC DNA]</scope>
    <source>
        <strain evidence="7">DSM 43163</strain>
    </source>
</reference>
<dbReference type="AlphaFoldDB" id="A0A1H6DDB3"/>
<gene>
    <name evidence="6" type="ORF">SAMN04489712_11530</name>
</gene>
<dbReference type="InterPro" id="IPR001867">
    <property type="entry name" value="OmpR/PhoB-type_DNA-bd"/>
</dbReference>
<dbReference type="InterPro" id="IPR036388">
    <property type="entry name" value="WH-like_DNA-bd_sf"/>
</dbReference>
<dbReference type="OrthoDB" id="4054020at2"/>
<evidence type="ECO:0000256" key="4">
    <source>
        <dbReference type="ARBA" id="ARBA00023163"/>
    </source>
</evidence>
<evidence type="ECO:0000259" key="5">
    <source>
        <dbReference type="SMART" id="SM01043"/>
    </source>
</evidence>
<dbReference type="Gene3D" id="1.10.10.10">
    <property type="entry name" value="Winged helix-like DNA-binding domain superfamily/Winged helix DNA-binding domain"/>
    <property type="match status" value="1"/>
</dbReference>
<evidence type="ECO:0000256" key="1">
    <source>
        <dbReference type="ARBA" id="ARBA00005820"/>
    </source>
</evidence>
<accession>A0A1H6DDB3</accession>
<dbReference type="GO" id="GO:0006355">
    <property type="term" value="P:regulation of DNA-templated transcription"/>
    <property type="evidence" value="ECO:0007669"/>
    <property type="project" value="InterPro"/>
</dbReference>
<feature type="domain" description="Bacterial transcriptional activator" evidence="5">
    <location>
        <begin position="109"/>
        <end position="255"/>
    </location>
</feature>
<dbReference type="SUPFAM" id="SSF48452">
    <property type="entry name" value="TPR-like"/>
    <property type="match status" value="1"/>
</dbReference>
<dbReference type="Gene3D" id="1.25.40.10">
    <property type="entry name" value="Tetratricopeptide repeat domain"/>
    <property type="match status" value="1"/>
</dbReference>
<evidence type="ECO:0000313" key="6">
    <source>
        <dbReference type="EMBL" id="SEG82466.1"/>
    </source>
</evidence>
<sequence length="276" mass="30539">MLLFRILGQLQVSRSCPGHTVPSLAHRGRALLSTLLLADGVPVSQEHLASMIWDVPPKSYRENIRQHVSRLRIALQHTDPELAARMVTVGGAAGPQRAVYAFKVSFGEVDVHVFRHELETARRALAAGERAAALRCLERGLALWRGPAGLNVEGSLLLRSEFDALDEIRLTAREDLIEIRLATALPSHHVLHEVRELVRGHPLRERSHALLMRALYLSGDQVGALCAYRELAARLDEELGVYPAPELQRLHLAILRHDISAISPSPVTGTDLTRGR</sequence>
<dbReference type="EMBL" id="FNVO01000015">
    <property type="protein sequence ID" value="SEG82466.1"/>
    <property type="molecule type" value="Genomic_DNA"/>
</dbReference>
<dbReference type="Proteomes" id="UP000236723">
    <property type="component" value="Unassembled WGS sequence"/>
</dbReference>
<proteinExistence type="inferred from homology"/>
<name>A0A1H6DDB3_9ACTN</name>
<evidence type="ECO:0000256" key="3">
    <source>
        <dbReference type="ARBA" id="ARBA00023125"/>
    </source>
</evidence>
<keyword evidence="7" id="KW-1185">Reference proteome</keyword>
<dbReference type="InterPro" id="IPR016032">
    <property type="entry name" value="Sig_transdc_resp-reg_C-effctor"/>
</dbReference>
<dbReference type="InterPro" id="IPR011990">
    <property type="entry name" value="TPR-like_helical_dom_sf"/>
</dbReference>
<dbReference type="PANTHER" id="PTHR35807">
    <property type="entry name" value="TRANSCRIPTIONAL REGULATOR REDD-RELATED"/>
    <property type="match status" value="1"/>
</dbReference>
<dbReference type="GO" id="GO:0003677">
    <property type="term" value="F:DNA binding"/>
    <property type="evidence" value="ECO:0007669"/>
    <property type="project" value="UniProtKB-KW"/>
</dbReference>
<dbReference type="SUPFAM" id="SSF46894">
    <property type="entry name" value="C-terminal effector domain of the bipartite response regulators"/>
    <property type="match status" value="1"/>
</dbReference>
<evidence type="ECO:0000256" key="2">
    <source>
        <dbReference type="ARBA" id="ARBA00023015"/>
    </source>
</evidence>
<dbReference type="SMART" id="SM01043">
    <property type="entry name" value="BTAD"/>
    <property type="match status" value="1"/>
</dbReference>
<keyword evidence="2" id="KW-0805">Transcription regulation</keyword>
<dbReference type="GO" id="GO:0000160">
    <property type="term" value="P:phosphorelay signal transduction system"/>
    <property type="evidence" value="ECO:0007669"/>
    <property type="project" value="InterPro"/>
</dbReference>
<dbReference type="InterPro" id="IPR051677">
    <property type="entry name" value="AfsR-DnrI-RedD_regulator"/>
</dbReference>
<keyword evidence="4" id="KW-0804">Transcription</keyword>
<dbReference type="RefSeq" id="WP_103941635.1">
    <property type="nucleotide sequence ID" value="NZ_FNVO01000015.1"/>
</dbReference>
<comment type="similarity">
    <text evidence="1">Belongs to the AfsR/DnrI/RedD regulatory family.</text>
</comment>
<evidence type="ECO:0000313" key="7">
    <source>
        <dbReference type="Proteomes" id="UP000236723"/>
    </source>
</evidence>
<protein>
    <submittedName>
        <fullName evidence="6">DNA-binding transcriptional activator of the SARP family</fullName>
    </submittedName>
</protein>
<keyword evidence="3 6" id="KW-0238">DNA-binding</keyword>
<dbReference type="Pfam" id="PF00486">
    <property type="entry name" value="Trans_reg_C"/>
    <property type="match status" value="1"/>
</dbReference>
<dbReference type="Pfam" id="PF03704">
    <property type="entry name" value="BTAD"/>
    <property type="match status" value="1"/>
</dbReference>